<feature type="region of interest" description="Disordered" evidence="1">
    <location>
        <begin position="37"/>
        <end position="63"/>
    </location>
</feature>
<protein>
    <submittedName>
        <fullName evidence="4">WxL domain-containing protein</fullName>
    </submittedName>
</protein>
<gene>
    <name evidence="4" type="ORF">JZO70_02545</name>
</gene>
<organism evidence="4 5">
    <name type="scientific">Candidatus Enterococcus moelleringii</name>
    <dbReference type="NCBI Taxonomy" id="2815325"/>
    <lineage>
        <taxon>Bacteria</taxon>
        <taxon>Bacillati</taxon>
        <taxon>Bacillota</taxon>
        <taxon>Bacilli</taxon>
        <taxon>Lactobacillales</taxon>
        <taxon>Enterococcaceae</taxon>
        <taxon>Enterococcus</taxon>
    </lineage>
</organism>
<dbReference type="RefSeq" id="WP_207671970.1">
    <property type="nucleotide sequence ID" value="NZ_JAFREM010000004.1"/>
</dbReference>
<dbReference type="EMBL" id="JAFREM010000004">
    <property type="protein sequence ID" value="MBO1305025.1"/>
    <property type="molecule type" value="Genomic_DNA"/>
</dbReference>
<feature type="chain" id="PRO_5045952992" evidence="2">
    <location>
        <begin position="27"/>
        <end position="236"/>
    </location>
</feature>
<dbReference type="InterPro" id="IPR027994">
    <property type="entry name" value="WxL_dom"/>
</dbReference>
<dbReference type="Pfam" id="PF13731">
    <property type="entry name" value="WxL"/>
    <property type="match status" value="1"/>
</dbReference>
<dbReference type="Proteomes" id="UP000664601">
    <property type="component" value="Unassembled WGS sequence"/>
</dbReference>
<keyword evidence="2" id="KW-0732">Signal</keyword>
<feature type="signal peptide" evidence="2">
    <location>
        <begin position="1"/>
        <end position="26"/>
    </location>
</feature>
<name>A0ABS3L7F9_9ENTE</name>
<reference evidence="4 5" key="1">
    <citation type="submission" date="2021-03" db="EMBL/GenBank/DDBJ databases">
        <title>Enterococcal diversity collection.</title>
        <authorList>
            <person name="Gilmore M.S."/>
            <person name="Schwartzman J."/>
            <person name="Van Tyne D."/>
            <person name="Martin M."/>
            <person name="Earl A.M."/>
            <person name="Manson A.L."/>
            <person name="Straub T."/>
            <person name="Salamzade R."/>
            <person name="Saavedra J."/>
            <person name="Lebreton F."/>
            <person name="Prichula J."/>
            <person name="Schaufler K."/>
            <person name="Gaca A."/>
            <person name="Sgardioli B."/>
            <person name="Wagenaar J."/>
            <person name="Strong T."/>
        </authorList>
    </citation>
    <scope>NUCLEOTIDE SEQUENCE [LARGE SCALE GENOMIC DNA]</scope>
    <source>
        <strain evidence="4 5">669A</strain>
    </source>
</reference>
<evidence type="ECO:0000313" key="5">
    <source>
        <dbReference type="Proteomes" id="UP000664601"/>
    </source>
</evidence>
<keyword evidence="5" id="KW-1185">Reference proteome</keyword>
<accession>A0ABS3L7F9</accession>
<feature type="compositionally biased region" description="Polar residues" evidence="1">
    <location>
        <begin position="45"/>
        <end position="55"/>
    </location>
</feature>
<feature type="domain" description="WxL" evidence="3">
    <location>
        <begin position="26"/>
        <end position="232"/>
    </location>
</feature>
<evidence type="ECO:0000259" key="3">
    <source>
        <dbReference type="Pfam" id="PF13731"/>
    </source>
</evidence>
<sequence length="236" mass="23818">MKKTKLLATGLLIAATLLGGAASTLAATSNATIILDQGTGAGNPSDPNNPSQENPNGDVIPTGEAGPLILKVVPYFNFGEQTVEQTGGTYNDTEANNTYIEVRDNRNAAVDGWTVTASRTEFANGDGQLEARLSIPSGVIRNSNATAAQGNTAGPQTQITNGSIVSNTPSDIPVGPTNTLSVLSTTQGSNQVGKANTTSALNQGSTRAQLNVAPGDATAGTFASTITWTVTAGAGA</sequence>
<evidence type="ECO:0000256" key="1">
    <source>
        <dbReference type="SAM" id="MobiDB-lite"/>
    </source>
</evidence>
<proteinExistence type="predicted"/>
<evidence type="ECO:0000313" key="4">
    <source>
        <dbReference type="EMBL" id="MBO1305025.1"/>
    </source>
</evidence>
<comment type="caution">
    <text evidence="4">The sequence shown here is derived from an EMBL/GenBank/DDBJ whole genome shotgun (WGS) entry which is preliminary data.</text>
</comment>
<evidence type="ECO:0000256" key="2">
    <source>
        <dbReference type="SAM" id="SignalP"/>
    </source>
</evidence>